<dbReference type="PANTHER" id="PTHR43081">
    <property type="entry name" value="ADENYLATE CYCLASE, TERMINAL-DIFFERENTIATION SPECIFIC-RELATED"/>
    <property type="match status" value="1"/>
</dbReference>
<dbReference type="GO" id="GO:0004016">
    <property type="term" value="F:adenylate cyclase activity"/>
    <property type="evidence" value="ECO:0007669"/>
    <property type="project" value="UniProtKB-ARBA"/>
</dbReference>
<dbReference type="SUPFAM" id="SSF55073">
    <property type="entry name" value="Nucleotide cyclase"/>
    <property type="match status" value="1"/>
</dbReference>
<dbReference type="InterPro" id="IPR050697">
    <property type="entry name" value="Adenylyl/Guanylyl_Cyclase_3/4"/>
</dbReference>
<dbReference type="InterPro" id="IPR029787">
    <property type="entry name" value="Nucleotide_cyclase"/>
</dbReference>
<dbReference type="EMBL" id="CP041636">
    <property type="protein sequence ID" value="QDO96931.1"/>
    <property type="molecule type" value="Genomic_DNA"/>
</dbReference>
<accession>A0A516GZH5</accession>
<name>A0A516GZH5_9PROT</name>
<dbReference type="KEGG" id="fer:FNB15_06410"/>
<dbReference type="OrthoDB" id="9762462at2"/>
<dbReference type="SMART" id="SM00044">
    <property type="entry name" value="CYCc"/>
    <property type="match status" value="1"/>
</dbReference>
<evidence type="ECO:0000259" key="1">
    <source>
        <dbReference type="PROSITE" id="PS50125"/>
    </source>
</evidence>
<dbReference type="PROSITE" id="PS50125">
    <property type="entry name" value="GUANYLATE_CYCLASE_2"/>
    <property type="match status" value="1"/>
</dbReference>
<proteinExistence type="predicted"/>
<evidence type="ECO:0000313" key="3">
    <source>
        <dbReference type="Proteomes" id="UP000317496"/>
    </source>
</evidence>
<gene>
    <name evidence="2" type="ORF">FNB15_06410</name>
</gene>
<organism evidence="2 3">
    <name type="scientific">Ferrovibrio terrae</name>
    <dbReference type="NCBI Taxonomy" id="2594003"/>
    <lineage>
        <taxon>Bacteria</taxon>
        <taxon>Pseudomonadati</taxon>
        <taxon>Pseudomonadota</taxon>
        <taxon>Alphaproteobacteria</taxon>
        <taxon>Rhodospirillales</taxon>
        <taxon>Rhodospirillaceae</taxon>
        <taxon>Ferrovibrio</taxon>
    </lineage>
</organism>
<dbReference type="RefSeq" id="WP_144067912.1">
    <property type="nucleotide sequence ID" value="NZ_CP041636.1"/>
</dbReference>
<keyword evidence="3" id="KW-1185">Reference proteome</keyword>
<dbReference type="GO" id="GO:0035556">
    <property type="term" value="P:intracellular signal transduction"/>
    <property type="evidence" value="ECO:0007669"/>
    <property type="project" value="InterPro"/>
</dbReference>
<dbReference type="Proteomes" id="UP000317496">
    <property type="component" value="Chromosome"/>
</dbReference>
<dbReference type="Gene3D" id="3.30.70.1230">
    <property type="entry name" value="Nucleotide cyclase"/>
    <property type="match status" value="1"/>
</dbReference>
<sequence length="405" mass="44102">MDPKVFTNIARAIADASLNGHSEGEILSNFCSNLNEAGIPVKRALLGADTLHPVLAGRIFSWHADKQDVELYEFGRSITEEGQRKWHSSPFYHLETSGEDSLRFRILGHNGDYPFPVLPELAEQGYTDYLVTMTRFGERAVIGQLNSVYASWTTTHGEGYTDKQVETLGALIPFAAAAVRSASVRRIAETVAETYLGRNAAQRVLSGTIGRGEAERITAALWFSDLRGFTRLVDTVSPELIMPLLNDYAGAAVSAIHAHGGEVLKFVGDGVLAIFRDDGNLQNACLQSIKALKSCLRDLREVRNRRANAGLPVTDMSVALHVGEVLYGNFGGEDRLDFTVVGPAVNELSRISGLARSVDQRAIYSAAFKQAAGGLNEYAISLGRYALRGVENPSELFTLDPSVLR</sequence>
<protein>
    <submittedName>
        <fullName evidence="2">Adenylate/guanylate cyclase domain-containing protein</fullName>
    </submittedName>
</protein>
<dbReference type="CDD" id="cd07302">
    <property type="entry name" value="CHD"/>
    <property type="match status" value="1"/>
</dbReference>
<dbReference type="GO" id="GO:0006171">
    <property type="term" value="P:cAMP biosynthetic process"/>
    <property type="evidence" value="ECO:0007669"/>
    <property type="project" value="TreeGrafter"/>
</dbReference>
<reference evidence="2 3" key="1">
    <citation type="submission" date="2019-07" db="EMBL/GenBank/DDBJ databases">
        <title>Genome sequencing for Ferrovibrio sp. K5.</title>
        <authorList>
            <person name="Park S.-J."/>
        </authorList>
    </citation>
    <scope>NUCLEOTIDE SEQUENCE [LARGE SCALE GENOMIC DNA]</scope>
    <source>
        <strain evidence="2 3">K5</strain>
    </source>
</reference>
<dbReference type="Pfam" id="PF00211">
    <property type="entry name" value="Guanylate_cyc"/>
    <property type="match status" value="1"/>
</dbReference>
<evidence type="ECO:0000313" key="2">
    <source>
        <dbReference type="EMBL" id="QDO96931.1"/>
    </source>
</evidence>
<dbReference type="InterPro" id="IPR001054">
    <property type="entry name" value="A/G_cyclase"/>
</dbReference>
<dbReference type="AlphaFoldDB" id="A0A516GZH5"/>
<feature type="domain" description="Guanylate cyclase" evidence="1">
    <location>
        <begin position="220"/>
        <end position="352"/>
    </location>
</feature>
<dbReference type="PANTHER" id="PTHR43081:SF11">
    <property type="entry name" value="BLR2264 PROTEIN"/>
    <property type="match status" value="1"/>
</dbReference>